<dbReference type="GO" id="GO:0043130">
    <property type="term" value="F:ubiquitin binding"/>
    <property type="evidence" value="ECO:0007669"/>
    <property type="project" value="InterPro"/>
</dbReference>
<feature type="compositionally biased region" description="Basic and acidic residues" evidence="1">
    <location>
        <begin position="807"/>
        <end position="838"/>
    </location>
</feature>
<dbReference type="Pfam" id="PF21936">
    <property type="entry name" value="Pcf11_C"/>
    <property type="match status" value="1"/>
</dbReference>
<evidence type="ECO:0000259" key="2">
    <source>
        <dbReference type="PROSITE" id="PS50179"/>
    </source>
</evidence>
<feature type="compositionally biased region" description="Basic and acidic residues" evidence="1">
    <location>
        <begin position="321"/>
        <end position="365"/>
    </location>
</feature>
<dbReference type="InterPro" id="IPR045154">
    <property type="entry name" value="PCF11-like"/>
</dbReference>
<feature type="region of interest" description="Disordered" evidence="1">
    <location>
        <begin position="1539"/>
        <end position="1572"/>
    </location>
</feature>
<feature type="compositionally biased region" description="Basic and acidic residues" evidence="1">
    <location>
        <begin position="1504"/>
        <end position="1514"/>
    </location>
</feature>
<dbReference type="SUPFAM" id="SSF48464">
    <property type="entry name" value="ENTH/VHS domain"/>
    <property type="match status" value="1"/>
</dbReference>
<evidence type="ECO:0000256" key="1">
    <source>
        <dbReference type="SAM" id="MobiDB-lite"/>
    </source>
</evidence>
<feature type="compositionally biased region" description="Basic and acidic residues" evidence="1">
    <location>
        <begin position="260"/>
        <end position="276"/>
    </location>
</feature>
<feature type="compositionally biased region" description="Low complexity" evidence="1">
    <location>
        <begin position="282"/>
        <end position="310"/>
    </location>
</feature>
<feature type="compositionally biased region" description="Basic residues" evidence="1">
    <location>
        <begin position="311"/>
        <end position="320"/>
    </location>
</feature>
<dbReference type="Pfam" id="PF04818">
    <property type="entry name" value="CID"/>
    <property type="match status" value="1"/>
</dbReference>
<feature type="compositionally biased region" description="Polar residues" evidence="1">
    <location>
        <begin position="447"/>
        <end position="462"/>
    </location>
</feature>
<feature type="compositionally biased region" description="Basic and acidic residues" evidence="1">
    <location>
        <begin position="789"/>
        <end position="798"/>
    </location>
</feature>
<dbReference type="CDD" id="cd16982">
    <property type="entry name" value="CID_Pcf11"/>
    <property type="match status" value="1"/>
</dbReference>
<dbReference type="EMBL" id="GBHO01025681">
    <property type="protein sequence ID" value="JAG17923.1"/>
    <property type="molecule type" value="Transcribed_RNA"/>
</dbReference>
<proteinExistence type="predicted"/>
<feature type="domain" description="VHS" evidence="2">
    <location>
        <begin position="14"/>
        <end position="129"/>
    </location>
</feature>
<dbReference type="GO" id="GO:0031124">
    <property type="term" value="P:mRNA 3'-end processing"/>
    <property type="evidence" value="ECO:0007669"/>
    <property type="project" value="InterPro"/>
</dbReference>
<dbReference type="GO" id="GO:0005849">
    <property type="term" value="C:mRNA cleavage factor complex"/>
    <property type="evidence" value="ECO:0007669"/>
    <property type="project" value="TreeGrafter"/>
</dbReference>
<feature type="compositionally biased region" description="Acidic residues" evidence="1">
    <location>
        <begin position="683"/>
        <end position="694"/>
    </location>
</feature>
<dbReference type="Pfam" id="PF20845">
    <property type="entry name" value="Pcf11_helical"/>
    <property type="match status" value="1"/>
</dbReference>
<dbReference type="PROSITE" id="PS51391">
    <property type="entry name" value="CID"/>
    <property type="match status" value="1"/>
</dbReference>
<feature type="domain" description="CID" evidence="3">
    <location>
        <begin position="2"/>
        <end position="130"/>
    </location>
</feature>
<feature type="compositionally biased region" description="Basic and acidic residues" evidence="1">
    <location>
        <begin position="666"/>
        <end position="682"/>
    </location>
</feature>
<feature type="compositionally biased region" description="Basic and acidic residues" evidence="1">
    <location>
        <begin position="1539"/>
        <end position="1556"/>
    </location>
</feature>
<dbReference type="InterPro" id="IPR006569">
    <property type="entry name" value="CID_dom"/>
</dbReference>
<protein>
    <submittedName>
        <fullName evidence="4">Pre-mRNA cleavage complex 2 protein Pcf11</fullName>
    </submittedName>
</protein>
<feature type="compositionally biased region" description="Low complexity" evidence="1">
    <location>
        <begin position="473"/>
        <end position="489"/>
    </location>
</feature>
<dbReference type="InterPro" id="IPR054127">
    <property type="entry name" value="Pcf11_C"/>
</dbReference>
<dbReference type="PROSITE" id="PS50179">
    <property type="entry name" value="VHS"/>
    <property type="match status" value="1"/>
</dbReference>
<dbReference type="GO" id="GO:0006369">
    <property type="term" value="P:termination of RNA polymerase II transcription"/>
    <property type="evidence" value="ECO:0007669"/>
    <property type="project" value="InterPro"/>
</dbReference>
<feature type="region of interest" description="Disordered" evidence="1">
    <location>
        <begin position="1630"/>
        <end position="1665"/>
    </location>
</feature>
<feature type="compositionally biased region" description="Low complexity" evidence="1">
    <location>
        <begin position="403"/>
        <end position="412"/>
    </location>
</feature>
<organism evidence="4">
    <name type="scientific">Lygus hesperus</name>
    <name type="common">Western plant bug</name>
    <dbReference type="NCBI Taxonomy" id="30085"/>
    <lineage>
        <taxon>Eukaryota</taxon>
        <taxon>Metazoa</taxon>
        <taxon>Ecdysozoa</taxon>
        <taxon>Arthropoda</taxon>
        <taxon>Hexapoda</taxon>
        <taxon>Insecta</taxon>
        <taxon>Pterygota</taxon>
        <taxon>Neoptera</taxon>
        <taxon>Paraneoptera</taxon>
        <taxon>Hemiptera</taxon>
        <taxon>Heteroptera</taxon>
        <taxon>Panheteroptera</taxon>
        <taxon>Cimicomorpha</taxon>
        <taxon>Miridae</taxon>
        <taxon>Mirini</taxon>
        <taxon>Lygus</taxon>
    </lineage>
</organism>
<dbReference type="InterPro" id="IPR047415">
    <property type="entry name" value="Pcf11_CID"/>
</dbReference>
<name>A0A0A9XGI4_LYGHE</name>
<dbReference type="Gene3D" id="1.25.40.90">
    <property type="match status" value="1"/>
</dbReference>
<dbReference type="InterPro" id="IPR002014">
    <property type="entry name" value="VHS_dom"/>
</dbReference>
<reference evidence="4" key="2">
    <citation type="submission" date="2014-07" db="EMBL/GenBank/DDBJ databases">
        <authorList>
            <person name="Hull J."/>
        </authorList>
    </citation>
    <scope>NUCLEOTIDE SEQUENCE</scope>
</reference>
<feature type="compositionally biased region" description="Pro residues" evidence="1">
    <location>
        <begin position="541"/>
        <end position="554"/>
    </location>
</feature>
<feature type="compositionally biased region" description="Low complexity" evidence="1">
    <location>
        <begin position="1226"/>
        <end position="1239"/>
    </location>
</feature>
<dbReference type="InterPro" id="IPR048830">
    <property type="entry name" value="PCF11_helical"/>
</dbReference>
<accession>A0A0A9XGI4</accession>
<dbReference type="PANTHER" id="PTHR15921">
    <property type="entry name" value="PRE-MRNA CLEAVAGE COMPLEX II"/>
    <property type="match status" value="1"/>
</dbReference>
<feature type="compositionally biased region" description="Basic and acidic residues" evidence="1">
    <location>
        <begin position="413"/>
        <end position="427"/>
    </location>
</feature>
<sequence>MSSKDVVEDFCSSLCDLTVNSKPHINMLTMLAEDYIEHAPALVQAVEDQLKHVSGEVKLPVLYLIDSIVKNVGQSYTTLFSKNIANTFTHAFEKVDEKARSQMYKLRQTWVSVFPAAKLFILDTKVNAIDPAWPITAAPTTSSIHLNPKFLGPAAIPPVALPLPLPSTGDASQELLKQKKELLELQKRKVELELMQTKAKLEEQTRRQTTTTPTVSAAAPKEVKKIPPATNIITSKPKLPPTEPPKAKTPSVASLVAPVRIRDPRLRIKESTKDSPSDSPEVSTPPRVVLSPVPSPSNSQSGSTAEPSSKSPKKDKKSKKNKESRSSRKSDESGSTSKSKDKSEKPAKLTRAEEVLRNLEEEQRLSKMQKLGSDTVINKAKQHEQMSHPKSKESKVASPKPAVKIVEVSSSKSEPKIVEAPPRERTPEAPPPPTIPPLVSQKPCSPKSASPKLNETIATSPPRSVPLPPQTDSPSASTSSSKENFSTPEESPKKRKSKHPSKTPSPPQIRKSRDSKSSKRKREKTISPPKDSPKRKTPTRQPTPPQEKPEPVNPSIPEAESLLDSGQDTDLRLLTAKNIELESSSPSKKAKTDMQDLFGTEDVDLRALPPPPPIISRITPPSSPRDSPVHRSQSRSPERQKSWANLKRSNSDIASPDVSKRPYRTPNERRKSDRFINNKDKEGADEELSYDDPAYEQRAKERAEMIMKHAEEQLNNGNITFAQYNGLLKEVVTMNEKRKLEEAIRLDAEECEYDNGKSPSPEPQEPEVEPPNVFNKRRKVLDENQSPRSDLEGSRDDTPPPPPPPEISERDFMPRHDPRLRDDDRRYRGGPPRYEHSRMPPKGPWMGNQGPMPPVRGVMRTRDKFGRWPPMVGPGRPPFDGGRPMRFGQPMMNNFGVGPSSVPPADPAVLDMIAKDPMKTINIDGVPREIRFYGETAIIMMAWDDPRELNFQPGTNRVTFNDRESFLLSFNAPYQDVYVDGMYFKIRLGAPTRELFVDGMHYEGIFNGPPIQVRIGNRIHSVRLQGKIPNVKIGTEQRKDLVAGKVTLIVDANDIFPIYLDAKPQRFDVGGAPYILRFVEALQTVVINGVPFKIEFGSNLPVPMFFRGVKHYLRFSNLPPNVKPGYVSIINMEGGRLPSPPPLMPPPPLLADPTLMSPSNPPDVVVTERLEKVSETLAKSVEPAPRPQPEQPLELLASLMPTVFTPGIGQGYTVEDNSNHPPETVASTSTTSTATTSASDLGSIDVGELLKKLVAVGFVPASDKKEEKKEEVTTEIIPVSFERPDGLKTRQPGLVHLLYSGMQCSSCGVRFPPEQTGKYSQHLDWHFRQNRRERDAMRVAQSRRWNYDVSDWIQYQEIEEKEDRAQSWFEIQEKRNFETEEVTEDEQSVPAGEKGENACCDICQDKFDQFYNEEKEEWHLRRAIEVEGKLYHPLCHKEREEKLQNSVIELTPLDKPVLLVPTEEPELIEIPDDNVSNEPVLCMPIDQEKVETIDLDSEQSNSKDGQEEQKQEDGHESDDDILGIEDVQPQIETVDLIEELDKSDEIRPEEDKKDDEAVGDGEVVNADEVDEEMQVDLSKVKSEKMEVVDLDAQTSQPLVVSSIDGNVELEDAAPVSLPRRIIINIPSAVTKPPREEPREATPPRISPPVEPPILDASEPLPPGEELYPLSVKSRLSEVDLKILQPVSKGSELSALCSIM</sequence>
<feature type="compositionally biased region" description="Low complexity" evidence="1">
    <location>
        <begin position="615"/>
        <end position="626"/>
    </location>
</feature>
<dbReference type="GO" id="GO:0005737">
    <property type="term" value="C:cytoplasm"/>
    <property type="evidence" value="ECO:0007669"/>
    <property type="project" value="TreeGrafter"/>
</dbReference>
<dbReference type="GO" id="GO:0000993">
    <property type="term" value="F:RNA polymerase II complex binding"/>
    <property type="evidence" value="ECO:0007669"/>
    <property type="project" value="InterPro"/>
</dbReference>
<dbReference type="GO" id="GO:0035091">
    <property type="term" value="F:phosphatidylinositol binding"/>
    <property type="evidence" value="ECO:0007669"/>
    <property type="project" value="InterPro"/>
</dbReference>
<dbReference type="PANTHER" id="PTHR15921:SF3">
    <property type="entry name" value="PRE-MRNA CLEAVAGE COMPLEX 2 PROTEIN PCF11"/>
    <property type="match status" value="1"/>
</dbReference>
<dbReference type="SMART" id="SM00582">
    <property type="entry name" value="RPR"/>
    <property type="match status" value="1"/>
</dbReference>
<feature type="region of interest" description="Disordered" evidence="1">
    <location>
        <begin position="747"/>
        <end position="855"/>
    </location>
</feature>
<reference evidence="4" key="1">
    <citation type="journal article" date="2014" name="PLoS ONE">
        <title>Transcriptome-Based Identification of ABC Transporters in the Western Tarnished Plant Bug Lygus hesperus.</title>
        <authorList>
            <person name="Hull J.J."/>
            <person name="Chaney K."/>
            <person name="Geib S.M."/>
            <person name="Fabrick J.A."/>
            <person name="Brent C.S."/>
            <person name="Walsh D."/>
            <person name="Lavine L.C."/>
        </authorList>
    </citation>
    <scope>NUCLEOTIDE SEQUENCE</scope>
</reference>
<feature type="region of interest" description="Disordered" evidence="1">
    <location>
        <begin position="1495"/>
        <end position="1522"/>
    </location>
</feature>
<gene>
    <name evidence="4" type="primary">PCF11</name>
    <name evidence="4" type="ORF">CM83_67767</name>
</gene>
<dbReference type="InterPro" id="IPR008942">
    <property type="entry name" value="ENTH_VHS"/>
</dbReference>
<feature type="compositionally biased region" description="Basic and acidic residues" evidence="1">
    <location>
        <begin position="381"/>
        <end position="395"/>
    </location>
</feature>
<feature type="compositionally biased region" description="Basic and acidic residues" evidence="1">
    <location>
        <begin position="1632"/>
        <end position="1641"/>
    </location>
</feature>
<dbReference type="GO" id="GO:0003729">
    <property type="term" value="F:mRNA binding"/>
    <property type="evidence" value="ECO:0007669"/>
    <property type="project" value="InterPro"/>
</dbReference>
<feature type="region of interest" description="Disordered" evidence="1">
    <location>
        <begin position="1213"/>
        <end position="1239"/>
    </location>
</feature>
<evidence type="ECO:0000313" key="4">
    <source>
        <dbReference type="EMBL" id="JAG17923.1"/>
    </source>
</evidence>
<feature type="region of interest" description="Disordered" evidence="1">
    <location>
        <begin position="201"/>
        <end position="694"/>
    </location>
</feature>
<evidence type="ECO:0000259" key="3">
    <source>
        <dbReference type="PROSITE" id="PS51391"/>
    </source>
</evidence>